<protein>
    <submittedName>
        <fullName evidence="1">Uncharacterized protein</fullName>
    </submittedName>
</protein>
<gene>
    <name evidence="1" type="ORF">ONZ43_g7545</name>
</gene>
<organism evidence="1 2">
    <name type="scientific">Nemania bipapillata</name>
    <dbReference type="NCBI Taxonomy" id="110536"/>
    <lineage>
        <taxon>Eukaryota</taxon>
        <taxon>Fungi</taxon>
        <taxon>Dikarya</taxon>
        <taxon>Ascomycota</taxon>
        <taxon>Pezizomycotina</taxon>
        <taxon>Sordariomycetes</taxon>
        <taxon>Xylariomycetidae</taxon>
        <taxon>Xylariales</taxon>
        <taxon>Xylariaceae</taxon>
        <taxon>Nemania</taxon>
    </lineage>
</organism>
<evidence type="ECO:0000313" key="2">
    <source>
        <dbReference type="Proteomes" id="UP001153334"/>
    </source>
</evidence>
<evidence type="ECO:0000313" key="1">
    <source>
        <dbReference type="EMBL" id="KAJ8105141.1"/>
    </source>
</evidence>
<sequence length="448" mass="51815">MARSKKAPPMRPLPPGHRPMIPGSKRPRTRPRSPPIPQYNVPSILAPEKEAERRERILANTRRTRAKWRPKIPKVRKCNFESFKNRFHSLDEKDYAIDVLSISSPFLLRPSLDLFMDDLARLLNVSGATLDSQIRREAALRRKEELVRMRQSYIRAYGGLIKEQPRYEDRHEKASEERARKEKRAEAAHINDTQIHRVRVQSQPILGHLTALLNDTEQRSTPRTFVRPFKSLVYFQPKMKEILATLEEKWADVEDLDEDSSGEPGDATPDEVEFLDAQDGDEELNFKREPKDCIEDGINDDAASIKSVDSNAEDLDGIMDSVEALRDMRCYVDFVDNEIMPLYKRYDGTGAERVKFDDLWFLFRVGDLIYMPAAGETAGRYHEIWRIYRVEISQDEPDFSSSGWELFSDEIQQGSKTGTFHVYAYYIDHDGNNFGAVRHIFDIDSFVG</sequence>
<name>A0ACC2HQ38_9PEZI</name>
<comment type="caution">
    <text evidence="1">The sequence shown here is derived from an EMBL/GenBank/DDBJ whole genome shotgun (WGS) entry which is preliminary data.</text>
</comment>
<dbReference type="EMBL" id="JAPESX010003355">
    <property type="protein sequence ID" value="KAJ8105141.1"/>
    <property type="molecule type" value="Genomic_DNA"/>
</dbReference>
<reference evidence="1" key="1">
    <citation type="submission" date="2022-11" db="EMBL/GenBank/DDBJ databases">
        <title>Genome Sequence of Nemania bipapillata.</title>
        <authorList>
            <person name="Buettner E."/>
        </authorList>
    </citation>
    <scope>NUCLEOTIDE SEQUENCE</scope>
    <source>
        <strain evidence="1">CP14</strain>
    </source>
</reference>
<proteinExistence type="predicted"/>
<dbReference type="Proteomes" id="UP001153334">
    <property type="component" value="Unassembled WGS sequence"/>
</dbReference>
<keyword evidence="2" id="KW-1185">Reference proteome</keyword>
<accession>A0ACC2HQ38</accession>